<evidence type="ECO:0000313" key="3">
    <source>
        <dbReference type="EMBL" id="NXF12382.1"/>
    </source>
</evidence>
<dbReference type="InterPro" id="IPR035925">
    <property type="entry name" value="BSD_dom_sf"/>
</dbReference>
<reference evidence="3 4" key="1">
    <citation type="submission" date="2019-09" db="EMBL/GenBank/DDBJ databases">
        <title>Bird 10,000 Genomes (B10K) Project - Family phase.</title>
        <authorList>
            <person name="Zhang G."/>
        </authorList>
    </citation>
    <scope>NUCLEOTIDE SEQUENCE [LARGE SCALE GENOMIC DNA]</scope>
    <source>
        <strain evidence="3">B10K-CU-031-20</strain>
    </source>
</reference>
<feature type="compositionally biased region" description="Basic and acidic residues" evidence="1">
    <location>
        <begin position="359"/>
        <end position="385"/>
    </location>
</feature>
<protein>
    <submittedName>
        <fullName evidence="3">BSDC1 protein</fullName>
    </submittedName>
</protein>
<dbReference type="Gene3D" id="1.10.3970.10">
    <property type="entry name" value="BSD domain"/>
    <property type="match status" value="1"/>
</dbReference>
<feature type="domain" description="BSD" evidence="2">
    <location>
        <begin position="147"/>
        <end position="199"/>
    </location>
</feature>
<feature type="compositionally biased region" description="Basic and acidic residues" evidence="1">
    <location>
        <begin position="206"/>
        <end position="220"/>
    </location>
</feature>
<dbReference type="InterPro" id="IPR051494">
    <property type="entry name" value="BSD_domain-containing"/>
</dbReference>
<feature type="compositionally biased region" description="Low complexity" evidence="1">
    <location>
        <begin position="252"/>
        <end position="267"/>
    </location>
</feature>
<feature type="compositionally biased region" description="Low complexity" evidence="1">
    <location>
        <begin position="281"/>
        <end position="294"/>
    </location>
</feature>
<dbReference type="SMART" id="SM00751">
    <property type="entry name" value="BSD"/>
    <property type="match status" value="1"/>
</dbReference>
<accession>A0A7K8R686</accession>
<organism evidence="3 4">
    <name type="scientific">Smithornis capensis</name>
    <dbReference type="NCBI Taxonomy" id="363769"/>
    <lineage>
        <taxon>Eukaryota</taxon>
        <taxon>Metazoa</taxon>
        <taxon>Chordata</taxon>
        <taxon>Craniata</taxon>
        <taxon>Vertebrata</taxon>
        <taxon>Euteleostomi</taxon>
        <taxon>Archelosauria</taxon>
        <taxon>Archosauria</taxon>
        <taxon>Dinosauria</taxon>
        <taxon>Saurischia</taxon>
        <taxon>Theropoda</taxon>
        <taxon>Coelurosauria</taxon>
        <taxon>Aves</taxon>
        <taxon>Neognathae</taxon>
        <taxon>Neoaves</taxon>
        <taxon>Telluraves</taxon>
        <taxon>Australaves</taxon>
        <taxon>Passeriformes</taxon>
        <taxon>Eurylaimidae</taxon>
        <taxon>Smithornis</taxon>
    </lineage>
</organism>
<proteinExistence type="predicted"/>
<dbReference type="AlphaFoldDB" id="A0A7K8R686"/>
<feature type="non-terminal residue" evidence="3">
    <location>
        <position position="448"/>
    </location>
</feature>
<feature type="compositionally biased region" description="Polar residues" evidence="1">
    <location>
        <begin position="389"/>
        <end position="408"/>
    </location>
</feature>
<dbReference type="Proteomes" id="UP000567624">
    <property type="component" value="Unassembled WGS sequence"/>
</dbReference>
<comment type="caution">
    <text evidence="3">The sequence shown here is derived from an EMBL/GenBank/DDBJ whole genome shotgun (WGS) entry which is preliminary data.</text>
</comment>
<evidence type="ECO:0000256" key="1">
    <source>
        <dbReference type="SAM" id="MobiDB-lite"/>
    </source>
</evidence>
<feature type="compositionally biased region" description="Acidic residues" evidence="1">
    <location>
        <begin position="409"/>
        <end position="421"/>
    </location>
</feature>
<dbReference type="PANTHER" id="PTHR16019">
    <property type="entry name" value="SYNAPSE-ASSOCIATED PROTEIN"/>
    <property type="match status" value="1"/>
</dbReference>
<dbReference type="EMBL" id="VWYW01000990">
    <property type="protein sequence ID" value="NXF12382.1"/>
    <property type="molecule type" value="Genomic_DNA"/>
</dbReference>
<feature type="compositionally biased region" description="Low complexity" evidence="1">
    <location>
        <begin position="347"/>
        <end position="358"/>
    </location>
</feature>
<evidence type="ECO:0000313" key="4">
    <source>
        <dbReference type="Proteomes" id="UP000567624"/>
    </source>
</evidence>
<dbReference type="Pfam" id="PF03909">
    <property type="entry name" value="BSD"/>
    <property type="match status" value="1"/>
</dbReference>
<feature type="region of interest" description="Disordered" evidence="1">
    <location>
        <begin position="206"/>
        <end position="421"/>
    </location>
</feature>
<feature type="non-terminal residue" evidence="3">
    <location>
        <position position="1"/>
    </location>
</feature>
<keyword evidence="4" id="KW-1185">Reference proteome</keyword>
<gene>
    <name evidence="3" type="primary">Bsdc1</name>
    <name evidence="3" type="ORF">SMICAP_R02321</name>
</gene>
<name>A0A7K8R686_9PASS</name>
<feature type="compositionally biased region" description="Acidic residues" evidence="1">
    <location>
        <begin position="221"/>
        <end position="230"/>
    </location>
</feature>
<sequence length="448" mass="49072">CPRREDGGWWRSWLQQSYQAVKEKSTEALEFMKRDLAEFTQVVQHDTACTIAATASVVKDRLARAEGSSGATEKVRKGLSDFLGVISDTFAPSPDKTIDCDVITLMATPSGTTEPYDSAKARLYSLQSDPATYCNEPDGPAELLEAWLAQFSLEEKKGEVAELLATSPSIRALYTKMVPVAVSHSEFWQRYFYKVHRLEQDEARREALKQRAEQSMHQEEPGWEEDEEEFLGMSPLPCANVTFPGAAQKESAPAAPEGTPPTAAKGPSEGSWAVLPPELIPVEQSPSESSESVSLVTQIANPASVPAAQPQTGAHPAGTAELSQRLQEATLEEQSSLPKPPEPAHPSAPARESAASSEPELREGESRGQGRTETLREEGPTDLRVFELNSDSGKSTPSNNGKKGSSTDISEDWEKDFDLDMTEEEVQLALSKVEMSGELEDEEWEDWE</sequence>
<evidence type="ECO:0000259" key="2">
    <source>
        <dbReference type="PROSITE" id="PS50858"/>
    </source>
</evidence>
<dbReference type="PANTHER" id="PTHR16019:SF5">
    <property type="entry name" value="BSD DOMAIN-CONTAINING PROTEIN 1"/>
    <property type="match status" value="1"/>
</dbReference>
<dbReference type="PROSITE" id="PS50858">
    <property type="entry name" value="BSD"/>
    <property type="match status" value="1"/>
</dbReference>
<dbReference type="InterPro" id="IPR005607">
    <property type="entry name" value="BSD_dom"/>
</dbReference>
<dbReference type="GO" id="GO:0005737">
    <property type="term" value="C:cytoplasm"/>
    <property type="evidence" value="ECO:0007669"/>
    <property type="project" value="TreeGrafter"/>
</dbReference>
<dbReference type="SUPFAM" id="SSF140383">
    <property type="entry name" value="BSD domain-like"/>
    <property type="match status" value="1"/>
</dbReference>